<accession>A0A2P6TX10</accession>
<feature type="coiled-coil region" evidence="1">
    <location>
        <begin position="596"/>
        <end position="623"/>
    </location>
</feature>
<evidence type="ECO:0000256" key="1">
    <source>
        <dbReference type="SAM" id="Coils"/>
    </source>
</evidence>
<dbReference type="Proteomes" id="UP000239899">
    <property type="component" value="Unassembled WGS sequence"/>
</dbReference>
<dbReference type="OrthoDB" id="541403at2759"/>
<organism evidence="5 6">
    <name type="scientific">Chlorella sorokiniana</name>
    <name type="common">Freshwater green alga</name>
    <dbReference type="NCBI Taxonomy" id="3076"/>
    <lineage>
        <taxon>Eukaryota</taxon>
        <taxon>Viridiplantae</taxon>
        <taxon>Chlorophyta</taxon>
        <taxon>core chlorophytes</taxon>
        <taxon>Trebouxiophyceae</taxon>
        <taxon>Chlorellales</taxon>
        <taxon>Chlorellaceae</taxon>
        <taxon>Chlorella clade</taxon>
        <taxon>Chlorella</taxon>
    </lineage>
</organism>
<dbReference type="SUPFAM" id="SSF52402">
    <property type="entry name" value="Adenine nucleotide alpha hydrolases-like"/>
    <property type="match status" value="1"/>
</dbReference>
<dbReference type="InterPro" id="IPR001962">
    <property type="entry name" value="Asn_synthase"/>
</dbReference>
<comment type="caution">
    <text evidence="5">The sequence shown here is derived from an EMBL/GenBank/DDBJ whole genome shotgun (WGS) entry which is preliminary data.</text>
</comment>
<gene>
    <name evidence="5" type="ORF">C2E21_3229</name>
</gene>
<keyword evidence="6" id="KW-1185">Reference proteome</keyword>
<dbReference type="Pfam" id="PF00733">
    <property type="entry name" value="Asn_synthase"/>
    <property type="match status" value="1"/>
</dbReference>
<evidence type="ECO:0000256" key="2">
    <source>
        <dbReference type="SAM" id="MobiDB-lite"/>
    </source>
</evidence>
<dbReference type="STRING" id="3076.A0A2P6TX10"/>
<feature type="region of interest" description="Disordered" evidence="2">
    <location>
        <begin position="216"/>
        <end position="239"/>
    </location>
</feature>
<feature type="transmembrane region" description="Helical" evidence="3">
    <location>
        <begin position="84"/>
        <end position="105"/>
    </location>
</feature>
<feature type="transmembrane region" description="Helical" evidence="3">
    <location>
        <begin position="182"/>
        <end position="201"/>
    </location>
</feature>
<dbReference type="GO" id="GO:0006529">
    <property type="term" value="P:asparagine biosynthetic process"/>
    <property type="evidence" value="ECO:0007669"/>
    <property type="project" value="InterPro"/>
</dbReference>
<evidence type="ECO:0000313" key="6">
    <source>
        <dbReference type="Proteomes" id="UP000239899"/>
    </source>
</evidence>
<feature type="domain" description="Asparagine synthetase" evidence="4">
    <location>
        <begin position="886"/>
        <end position="1021"/>
    </location>
</feature>
<dbReference type="Gene3D" id="1.20.1250.20">
    <property type="entry name" value="MFS general substrate transporter like domains"/>
    <property type="match status" value="2"/>
</dbReference>
<keyword evidence="3" id="KW-0472">Membrane</keyword>
<dbReference type="PANTHER" id="PTHR23525:SF1">
    <property type="entry name" value="NODULIN-LIKE DOMAIN-CONTAINING PROTEIN"/>
    <property type="match status" value="1"/>
</dbReference>
<feature type="compositionally biased region" description="Low complexity" evidence="2">
    <location>
        <begin position="1070"/>
        <end position="1094"/>
    </location>
</feature>
<proteinExistence type="predicted"/>
<protein>
    <submittedName>
        <fullName evidence="5">MFS general substrate transporter</fullName>
    </submittedName>
</protein>
<feature type="compositionally biased region" description="Low complexity" evidence="2">
    <location>
        <begin position="224"/>
        <end position="239"/>
    </location>
</feature>
<evidence type="ECO:0000259" key="4">
    <source>
        <dbReference type="Pfam" id="PF00733"/>
    </source>
</evidence>
<dbReference type="GO" id="GO:0022857">
    <property type="term" value="F:transmembrane transporter activity"/>
    <property type="evidence" value="ECO:0007669"/>
    <property type="project" value="InterPro"/>
</dbReference>
<reference evidence="5 6" key="1">
    <citation type="journal article" date="2018" name="Plant J.">
        <title>Genome sequences of Chlorella sorokiniana UTEX 1602 and Micractinium conductrix SAG 241.80: implications to maltose excretion by a green alga.</title>
        <authorList>
            <person name="Arriola M.B."/>
            <person name="Velmurugan N."/>
            <person name="Zhang Y."/>
            <person name="Plunkett M.H."/>
            <person name="Hondzo H."/>
            <person name="Barney B.M."/>
        </authorList>
    </citation>
    <scope>NUCLEOTIDE SEQUENCE [LARGE SCALE GENOMIC DNA]</scope>
    <source>
        <strain evidence="6">UTEX 1602</strain>
    </source>
</reference>
<feature type="transmembrane region" description="Helical" evidence="3">
    <location>
        <begin position="406"/>
        <end position="427"/>
    </location>
</feature>
<dbReference type="EMBL" id="LHPG02000005">
    <property type="protein sequence ID" value="PRW58602.1"/>
    <property type="molecule type" value="Genomic_DNA"/>
</dbReference>
<keyword evidence="3" id="KW-0812">Transmembrane</keyword>
<sequence>MWRRRRSQAAGEPLNYNVKLALWWALWENCSSSVRSGDVLSALLFLLTGSNTTVGLVQGLNGIAQLVAALPAGYLADRHRRDTLLRAGALVGAAAGGLLAAALAWRPTVPMLAAASALLGCYSGTYNAALEALFADSVPPGRSSPYSRKYAVTVLASSFGPWLSLLLFHRLGNKWDAADCRAVLLCGVALMVVPLSLMLCFDDDRALKHHGQPSLAVAGGQGQQQGQQQRTGSSGSDGSSAGVVVTLLITGSDLIGALASGMTLKFFALFFIQVVGLSPMAVSLVGALAPLGVSAAALACQPLSKPLGRVQISLITRSLDIALLVLLAFLPTAPPSVRPLLVAVHLARMAVANATRPLMRSVLMDWVPRRLRGRVNAVDSVRSFSWSGSAALGGFLIQRYGFQTTFLITAAIKAAAFAPLIVLLAYVPDGVCLPAGARAARLQRQQHAVIGVRSVAVTNSLSSNIVSKAARSEKRLLREPTREAVEDCRMSDDDADRHGSEALVALLLRANATSEEAAADAEQPAAVADAGVPAAATQQAEQPAAVADAGVPVAETQKAEQPAAVADAGVPAAETRALEAALSKSVAANAIANVRAAVAEAEAAQLAAELHALRQAVAAQQAAPAVVQPAAAAPAGGAAQLIQAVSHQVQPGSQLIPGGGQLPDPGMAPAAAAAAAGVLPMQSGSAAAAAAAGGSRPRDEEGQDAPAAKRQRQEQSSSAGPLSAAEGLMRLGEAPLVDLEYERLREQAFDIGELQQLDTRWCTPGERRTENVIETRQGGTVINERVVPTGPALPSVGLSEAALAHVEGLRQRCRAGEQAAAVELLFVLRVVGHWTAKVQHREQMPDVLVRLGRPPGWQPPAPPSFTGVEVASQADADEPSVALTDQAAKACVILSGGLDSSIAACAGRDILGLSAAFTVLCTPAATDRQYAAQVAAALPGVEHHVIDISLEEALQELPDCVRVLQSFDPMTLRNDIAVCRALREAAARGFTCAVTGDAADELFGGYNFTHRLDEAAWEHNRQRMAALMSFGSVPLGQHFGLFVTSPFTQPAVVQAAMWFNKADCVQPRPAAGESSSSGASGASGAGASAVAAPNGSGGGSTPEQQEQQQPLPLLGKMPLRLAFPKVPTCWRGKDPIEVGCGTTELGDRAWLPGAPAGYFSARTSDEEFAAGQAAAAAEGVTIRDKEHLHYWLEFRRQFAGGEVPGKPRHGSDPCPACGYQLSSPEQTFCVTNRWVSLVPRGPYTPPPANASTPAVFLYAWSGNDNPGPNCKDALVVVDATPESPTFGQILNVAFTPTWGNEPHHVGLTANTSILGAGGFNSYLAGNPDIHLFNISVADKPRWVASADPPKSAVTDSFLGQADGGFFISQMGGADGGTPGRIVRLGPAPNFPVVGEYPANPPPGFNPHGIAIDATRQKLVTAEYLDYRSTLNGRSVPTQFRGSGKTLYRHSLRVWNLPDFSLASEFITADSETKGFMTAQFLGSTGIAVSGGGNGVVWAINVSAPNPAATAKPAHFIAGEGRTESCVFTVLGFSSGRRVVTTVLGLSLVQLVDTSNPFRWRVIQEIYLPAGTYPHAVTATRNGTLLAVSTYYVDQKYNGKRIGVIDLPGSREIYFFDVLDDGNRIAFSRRLPRVDFKTEVNRFLNNWQCGTWRPHGLAFKTIAPKPLPPTGFYFFVNSNNSIVAAGNVSRLDISCNINRPVNSIGQRCLTPAARENFGTQFQALLRIPRYGKAQFKLTYSGFARVWTNREAQSAGPVAAGKCKASGGIKTGGGNSSGGGARLQTRVSETDVQPGQLPIIIEWNQGKGSSTLRLQWRAPGSRVWEELPVAVPPAPFGTTPGRWVPLS</sequence>
<dbReference type="Gene3D" id="3.40.50.620">
    <property type="entry name" value="HUPs"/>
    <property type="match status" value="1"/>
</dbReference>
<dbReference type="SUPFAM" id="SSF51004">
    <property type="entry name" value="C-terminal (heme d1) domain of cytochrome cd1-nitrite reductase"/>
    <property type="match status" value="1"/>
</dbReference>
<dbReference type="SUPFAM" id="SSF103473">
    <property type="entry name" value="MFS general substrate transporter"/>
    <property type="match status" value="1"/>
</dbReference>
<dbReference type="InterPro" id="IPR011701">
    <property type="entry name" value="MFS"/>
</dbReference>
<dbReference type="InterPro" id="IPR036259">
    <property type="entry name" value="MFS_trans_sf"/>
</dbReference>
<feature type="region of interest" description="Disordered" evidence="2">
    <location>
        <begin position="1069"/>
        <end position="1109"/>
    </location>
</feature>
<evidence type="ECO:0000313" key="5">
    <source>
        <dbReference type="EMBL" id="PRW58602.1"/>
    </source>
</evidence>
<keyword evidence="1" id="KW-0175">Coiled coil</keyword>
<feature type="region of interest" description="Disordered" evidence="2">
    <location>
        <begin position="688"/>
        <end position="727"/>
    </location>
</feature>
<dbReference type="GO" id="GO:0004066">
    <property type="term" value="F:asparagine synthase (glutamine-hydrolyzing) activity"/>
    <property type="evidence" value="ECO:0007669"/>
    <property type="project" value="InterPro"/>
</dbReference>
<dbReference type="InterPro" id="IPR014729">
    <property type="entry name" value="Rossmann-like_a/b/a_fold"/>
</dbReference>
<dbReference type="InterPro" id="IPR011048">
    <property type="entry name" value="Haem_d1_sf"/>
</dbReference>
<evidence type="ECO:0000256" key="3">
    <source>
        <dbReference type="SAM" id="Phobius"/>
    </source>
</evidence>
<keyword evidence="3" id="KW-1133">Transmembrane helix</keyword>
<feature type="transmembrane region" description="Helical" evidence="3">
    <location>
        <begin position="150"/>
        <end position="170"/>
    </location>
</feature>
<dbReference type="CDD" id="cd01991">
    <property type="entry name" value="Asn_synthase_B_C"/>
    <property type="match status" value="1"/>
</dbReference>
<dbReference type="Pfam" id="PF07690">
    <property type="entry name" value="MFS_1"/>
    <property type="match status" value="1"/>
</dbReference>
<name>A0A2P6TX10_CHLSO</name>
<dbReference type="PANTHER" id="PTHR23525">
    <property type="entry name" value="TRANSPORTER, PUTATIVE-RELATED"/>
    <property type="match status" value="1"/>
</dbReference>